<dbReference type="EMBL" id="MZXV01000012">
    <property type="protein sequence ID" value="PZV40138.1"/>
    <property type="molecule type" value="Genomic_DNA"/>
</dbReference>
<keyword evidence="4 6" id="KW-1133">Transmembrane helix</keyword>
<evidence type="ECO:0000256" key="5">
    <source>
        <dbReference type="ARBA" id="ARBA00023136"/>
    </source>
</evidence>
<dbReference type="GO" id="GO:0005886">
    <property type="term" value="C:plasma membrane"/>
    <property type="evidence" value="ECO:0007669"/>
    <property type="project" value="UniProtKB-SubCell"/>
</dbReference>
<keyword evidence="8" id="KW-1185">Reference proteome</keyword>
<evidence type="ECO:0000256" key="3">
    <source>
        <dbReference type="ARBA" id="ARBA00022692"/>
    </source>
</evidence>
<sequence>MDHNLSHLLLVYTAYIIAAGSPGPSTMRIMGTAMHQGRQAALALSAGVVTGSVFRGVMAATGVSALLASYAQALVVLKILGGCYLLFLAFKAARGALTPEKPESATAMANRAVSGLALYRRGLLMHLSNPKSILAWIALVTLGLGPDASATDVILILAGCAVLSVTIFCGYAVVFSTQPMVRMYRRARRGIKGVLAVSLGYAGLRLVLSRI</sequence>
<evidence type="ECO:0000256" key="1">
    <source>
        <dbReference type="ARBA" id="ARBA00004651"/>
    </source>
</evidence>
<evidence type="ECO:0000256" key="6">
    <source>
        <dbReference type="SAM" id="Phobius"/>
    </source>
</evidence>
<dbReference type="Pfam" id="PF01810">
    <property type="entry name" value="LysE"/>
    <property type="match status" value="1"/>
</dbReference>
<proteinExistence type="predicted"/>
<keyword evidence="2" id="KW-1003">Cell membrane</keyword>
<keyword evidence="5 6" id="KW-0472">Membrane</keyword>
<accession>A0A2W7CF19</accession>
<feature type="transmembrane region" description="Helical" evidence="6">
    <location>
        <begin position="123"/>
        <end position="142"/>
    </location>
</feature>
<dbReference type="OrthoDB" id="7659099at2"/>
<feature type="transmembrane region" description="Helical" evidence="6">
    <location>
        <begin position="39"/>
        <end position="58"/>
    </location>
</feature>
<dbReference type="GO" id="GO:0015171">
    <property type="term" value="F:amino acid transmembrane transporter activity"/>
    <property type="evidence" value="ECO:0007669"/>
    <property type="project" value="TreeGrafter"/>
</dbReference>
<keyword evidence="3 6" id="KW-0812">Transmembrane</keyword>
<comment type="caution">
    <text evidence="7">The sequence shown here is derived from an EMBL/GenBank/DDBJ whole genome shotgun (WGS) entry which is preliminary data.</text>
</comment>
<dbReference type="AlphaFoldDB" id="A0A2W7CF19"/>
<feature type="transmembrane region" description="Helical" evidence="6">
    <location>
        <begin position="6"/>
        <end position="27"/>
    </location>
</feature>
<evidence type="ECO:0000256" key="4">
    <source>
        <dbReference type="ARBA" id="ARBA00022989"/>
    </source>
</evidence>
<dbReference type="PANTHER" id="PTHR30086">
    <property type="entry name" value="ARGININE EXPORTER PROTEIN ARGO"/>
    <property type="match status" value="1"/>
</dbReference>
<comment type="subcellular location">
    <subcellularLocation>
        <location evidence="1">Cell membrane</location>
        <topology evidence="1">Multi-pass membrane protein</topology>
    </subcellularLocation>
</comment>
<feature type="transmembrane region" description="Helical" evidence="6">
    <location>
        <begin position="70"/>
        <end position="90"/>
    </location>
</feature>
<dbReference type="PANTHER" id="PTHR30086:SF20">
    <property type="entry name" value="ARGININE EXPORTER PROTEIN ARGO-RELATED"/>
    <property type="match status" value="1"/>
</dbReference>
<dbReference type="RefSeq" id="WP_111542668.1">
    <property type="nucleotide sequence ID" value="NZ_MZXV01000012.1"/>
</dbReference>
<protein>
    <submittedName>
        <fullName evidence="7">Amino acid transporter</fullName>
    </submittedName>
</protein>
<evidence type="ECO:0000313" key="8">
    <source>
        <dbReference type="Proteomes" id="UP000248616"/>
    </source>
</evidence>
<evidence type="ECO:0000256" key="2">
    <source>
        <dbReference type="ARBA" id="ARBA00022475"/>
    </source>
</evidence>
<reference evidence="8" key="1">
    <citation type="submission" date="2017-03" db="EMBL/GenBank/DDBJ databases">
        <authorList>
            <person name="Safronova V.I."/>
            <person name="Sazanova A.L."/>
            <person name="Chirak E.R."/>
        </authorList>
    </citation>
    <scope>NUCLEOTIDE SEQUENCE [LARGE SCALE GENOMIC DNA]</scope>
    <source>
        <strain evidence="8">Ach-343</strain>
    </source>
</reference>
<dbReference type="InterPro" id="IPR001123">
    <property type="entry name" value="LeuE-type"/>
</dbReference>
<feature type="transmembrane region" description="Helical" evidence="6">
    <location>
        <begin position="154"/>
        <end position="177"/>
    </location>
</feature>
<name>A0A2W7CF19_9HYPH</name>
<evidence type="ECO:0000313" key="7">
    <source>
        <dbReference type="EMBL" id="PZV40138.1"/>
    </source>
</evidence>
<gene>
    <name evidence="7" type="ORF">B5V02_02410</name>
</gene>
<organism evidence="7 8">
    <name type="scientific">Mesorhizobium kowhaii</name>
    <dbReference type="NCBI Taxonomy" id="1300272"/>
    <lineage>
        <taxon>Bacteria</taxon>
        <taxon>Pseudomonadati</taxon>
        <taxon>Pseudomonadota</taxon>
        <taxon>Alphaproteobacteria</taxon>
        <taxon>Hyphomicrobiales</taxon>
        <taxon>Phyllobacteriaceae</taxon>
        <taxon>Mesorhizobium</taxon>
    </lineage>
</organism>
<dbReference type="Proteomes" id="UP000248616">
    <property type="component" value="Unassembled WGS sequence"/>
</dbReference>